<sequence>MNIDDLKDAWKNDDRAFTHSPISVAMQGKTTSAVTRIRKNMKSEFIGTLCSYPIFIWFLFFRQTDPFLFNITSLLFFSMAILNAYYFFKFYVFYRSISNYDVSMKSSITKVAYELELNTEIYKAHSFCITPIAIMIAIGLLCGKQTSAYILQGLTDSSHSATSHLLIMFGILLISFIGAFIFINLHIRLKYGKYLKELKAIICDLEA</sequence>
<feature type="transmembrane region" description="Helical" evidence="1">
    <location>
        <begin position="127"/>
        <end position="146"/>
    </location>
</feature>
<dbReference type="Proteomes" id="UP001216139">
    <property type="component" value="Chromosome"/>
</dbReference>
<gene>
    <name evidence="2" type="ORF">PQO05_02965</name>
</gene>
<reference evidence="2 3" key="1">
    <citation type="submission" date="2023-02" db="EMBL/GenBank/DDBJ databases">
        <title>Genome sequence of Mucilaginibacter jinjuensis strain KACC 16571.</title>
        <authorList>
            <person name="Kim S."/>
            <person name="Heo J."/>
            <person name="Kwon S.-W."/>
        </authorList>
    </citation>
    <scope>NUCLEOTIDE SEQUENCE [LARGE SCALE GENOMIC DNA]</scope>
    <source>
        <strain evidence="2 3">KACC 16571</strain>
    </source>
</reference>
<feature type="transmembrane region" description="Helical" evidence="1">
    <location>
        <begin position="166"/>
        <end position="187"/>
    </location>
</feature>
<proteinExistence type="predicted"/>
<feature type="transmembrane region" description="Helical" evidence="1">
    <location>
        <begin position="45"/>
        <end position="61"/>
    </location>
</feature>
<evidence type="ECO:0000313" key="3">
    <source>
        <dbReference type="Proteomes" id="UP001216139"/>
    </source>
</evidence>
<evidence type="ECO:0000313" key="2">
    <source>
        <dbReference type="EMBL" id="WCT12894.1"/>
    </source>
</evidence>
<protein>
    <submittedName>
        <fullName evidence="2">Uncharacterized protein</fullName>
    </submittedName>
</protein>
<organism evidence="2 3">
    <name type="scientific">Mucilaginibacter jinjuensis</name>
    <dbReference type="NCBI Taxonomy" id="1176721"/>
    <lineage>
        <taxon>Bacteria</taxon>
        <taxon>Pseudomonadati</taxon>
        <taxon>Bacteroidota</taxon>
        <taxon>Sphingobacteriia</taxon>
        <taxon>Sphingobacteriales</taxon>
        <taxon>Sphingobacteriaceae</taxon>
        <taxon>Mucilaginibacter</taxon>
    </lineage>
</organism>
<evidence type="ECO:0000256" key="1">
    <source>
        <dbReference type="SAM" id="Phobius"/>
    </source>
</evidence>
<name>A0ABY7T9L1_9SPHI</name>
<keyword evidence="1" id="KW-0472">Membrane</keyword>
<dbReference type="EMBL" id="CP117167">
    <property type="protein sequence ID" value="WCT12894.1"/>
    <property type="molecule type" value="Genomic_DNA"/>
</dbReference>
<keyword evidence="1" id="KW-0812">Transmembrane</keyword>
<dbReference type="RefSeq" id="WP_273631166.1">
    <property type="nucleotide sequence ID" value="NZ_CP117167.1"/>
</dbReference>
<keyword evidence="3" id="KW-1185">Reference proteome</keyword>
<feature type="transmembrane region" description="Helical" evidence="1">
    <location>
        <begin position="67"/>
        <end position="88"/>
    </location>
</feature>
<keyword evidence="1" id="KW-1133">Transmembrane helix</keyword>
<accession>A0ABY7T9L1</accession>